<sequence>MPPLAAASRLFAVAFFFCGCVFLLFRPSAANGDLISSSRHIHPLLPHPRLCLTVEDARWKRGSSFCAGRHGETPRGWWSVGWLVTSSTKSSLDRRSSFPGTGRCKGCQVHRQAVNGLNGAFSFGWLDGVDWTAADLSMRTYCMDALDLAKRQTDERLLG</sequence>
<keyword evidence="1" id="KW-0732">Signal</keyword>
<dbReference type="EMBL" id="JBBWRZ010000015">
    <property type="protein sequence ID" value="KAK8222755.1"/>
    <property type="molecule type" value="Genomic_DNA"/>
</dbReference>
<evidence type="ECO:0000313" key="2">
    <source>
        <dbReference type="EMBL" id="KAK8222755.1"/>
    </source>
</evidence>
<feature type="signal peptide" evidence="1">
    <location>
        <begin position="1"/>
        <end position="32"/>
    </location>
</feature>
<comment type="caution">
    <text evidence="2">The sequence shown here is derived from an EMBL/GenBank/DDBJ whole genome shotgun (WGS) entry which is preliminary data.</text>
</comment>
<evidence type="ECO:0008006" key="4">
    <source>
        <dbReference type="Google" id="ProtNLM"/>
    </source>
</evidence>
<feature type="chain" id="PRO_5046420322" description="Secreted protein" evidence="1">
    <location>
        <begin position="33"/>
        <end position="159"/>
    </location>
</feature>
<protein>
    <recommendedName>
        <fullName evidence="4">Secreted protein</fullName>
    </recommendedName>
</protein>
<accession>A0ABR1Y8T0</accession>
<evidence type="ECO:0000313" key="3">
    <source>
        <dbReference type="Proteomes" id="UP001492380"/>
    </source>
</evidence>
<proteinExistence type="predicted"/>
<reference evidence="2 3" key="1">
    <citation type="submission" date="2024-04" db="EMBL/GenBank/DDBJ databases">
        <title>Phyllosticta paracitricarpa is synonymous to the EU quarantine fungus P. citricarpa based on phylogenomic analyses.</title>
        <authorList>
            <consortium name="Lawrence Berkeley National Laboratory"/>
            <person name="Van Ingen-Buijs V.A."/>
            <person name="Van Westerhoven A.C."/>
            <person name="Haridas S."/>
            <person name="Skiadas P."/>
            <person name="Martin F."/>
            <person name="Groenewald J.Z."/>
            <person name="Crous P.W."/>
            <person name="Seidl M.F."/>
        </authorList>
    </citation>
    <scope>NUCLEOTIDE SEQUENCE [LARGE SCALE GENOMIC DNA]</scope>
    <source>
        <strain evidence="2 3">CBS 123374</strain>
    </source>
</reference>
<dbReference type="Proteomes" id="UP001492380">
    <property type="component" value="Unassembled WGS sequence"/>
</dbReference>
<organism evidence="2 3">
    <name type="scientific">Phyllosticta capitalensis</name>
    <dbReference type="NCBI Taxonomy" id="121624"/>
    <lineage>
        <taxon>Eukaryota</taxon>
        <taxon>Fungi</taxon>
        <taxon>Dikarya</taxon>
        <taxon>Ascomycota</taxon>
        <taxon>Pezizomycotina</taxon>
        <taxon>Dothideomycetes</taxon>
        <taxon>Dothideomycetes incertae sedis</taxon>
        <taxon>Botryosphaeriales</taxon>
        <taxon>Phyllostictaceae</taxon>
        <taxon>Phyllosticta</taxon>
    </lineage>
</organism>
<keyword evidence="3" id="KW-1185">Reference proteome</keyword>
<name>A0ABR1Y8T0_9PEZI</name>
<gene>
    <name evidence="2" type="ORF">HDK90DRAFT_500296</name>
</gene>
<evidence type="ECO:0000256" key="1">
    <source>
        <dbReference type="SAM" id="SignalP"/>
    </source>
</evidence>